<evidence type="ECO:0000259" key="2">
    <source>
        <dbReference type="Pfam" id="PF00144"/>
    </source>
</evidence>
<name>A0A6A8G7J3_9EURY</name>
<dbReference type="RefSeq" id="WP_151110481.1">
    <property type="nucleotide sequence ID" value="NZ_WKJQ01000001.1"/>
</dbReference>
<dbReference type="AlphaFoldDB" id="A0A6A8G7J3"/>
<gene>
    <name evidence="3" type="ORF">GJR99_06640</name>
</gene>
<dbReference type="SUPFAM" id="SSF56601">
    <property type="entry name" value="beta-lactamase/transpeptidase-like"/>
    <property type="match status" value="1"/>
</dbReference>
<dbReference type="Proteomes" id="UP000443423">
    <property type="component" value="Unassembled WGS sequence"/>
</dbReference>
<dbReference type="Gene3D" id="3.40.710.10">
    <property type="entry name" value="DD-peptidase/beta-lactamase superfamily"/>
    <property type="match status" value="1"/>
</dbReference>
<keyword evidence="3" id="KW-0378">Hydrolase</keyword>
<dbReference type="OrthoDB" id="111095at2157"/>
<keyword evidence="4" id="KW-1185">Reference proteome</keyword>
<feature type="domain" description="Beta-lactamase-related" evidence="2">
    <location>
        <begin position="56"/>
        <end position="379"/>
    </location>
</feature>
<feature type="transmembrane region" description="Helical" evidence="1">
    <location>
        <begin position="609"/>
        <end position="628"/>
    </location>
</feature>
<accession>A0A6A8G7J3</accession>
<dbReference type="GO" id="GO:0016787">
    <property type="term" value="F:hydrolase activity"/>
    <property type="evidence" value="ECO:0007669"/>
    <property type="project" value="UniProtKB-KW"/>
</dbReference>
<protein>
    <submittedName>
        <fullName evidence="3">Serine hydrolase</fullName>
    </submittedName>
</protein>
<proteinExistence type="predicted"/>
<evidence type="ECO:0000313" key="3">
    <source>
        <dbReference type="EMBL" id="MRW96253.1"/>
    </source>
</evidence>
<dbReference type="InterPro" id="IPR001466">
    <property type="entry name" value="Beta-lactam-related"/>
</dbReference>
<dbReference type="Pfam" id="PF00144">
    <property type="entry name" value="Beta-lactamase"/>
    <property type="match status" value="1"/>
</dbReference>
<feature type="transmembrane region" description="Helical" evidence="1">
    <location>
        <begin position="505"/>
        <end position="531"/>
    </location>
</feature>
<comment type="caution">
    <text evidence="3">The sequence shown here is derived from an EMBL/GenBank/DDBJ whole genome shotgun (WGS) entry which is preliminary data.</text>
</comment>
<keyword evidence="1" id="KW-0812">Transmembrane</keyword>
<organism evidence="3 4">
    <name type="scientific">Haloferax marinum</name>
    <dbReference type="NCBI Taxonomy" id="2666143"/>
    <lineage>
        <taxon>Archaea</taxon>
        <taxon>Methanobacteriati</taxon>
        <taxon>Methanobacteriota</taxon>
        <taxon>Stenosarchaea group</taxon>
        <taxon>Halobacteria</taxon>
        <taxon>Halobacteriales</taxon>
        <taxon>Haloferacaceae</taxon>
        <taxon>Haloferax</taxon>
    </lineage>
</organism>
<evidence type="ECO:0000313" key="4">
    <source>
        <dbReference type="Proteomes" id="UP000443423"/>
    </source>
</evidence>
<feature type="transmembrane region" description="Helical" evidence="1">
    <location>
        <begin position="640"/>
        <end position="662"/>
    </location>
</feature>
<reference evidence="3 4" key="1">
    <citation type="submission" date="2019-11" db="EMBL/GenBank/DDBJ databases">
        <title>Whole genome sequence of Haloferax sp. MBLA0078.</title>
        <authorList>
            <person name="Seo M.-J."/>
            <person name="Cho E.-S."/>
        </authorList>
    </citation>
    <scope>NUCLEOTIDE SEQUENCE [LARGE SCALE GENOMIC DNA]</scope>
    <source>
        <strain evidence="3 4">MBLA0078</strain>
    </source>
</reference>
<feature type="transmembrane region" description="Helical" evidence="1">
    <location>
        <begin position="569"/>
        <end position="589"/>
    </location>
</feature>
<dbReference type="EMBL" id="WKJQ01000001">
    <property type="protein sequence ID" value="MRW96253.1"/>
    <property type="molecule type" value="Genomic_DNA"/>
</dbReference>
<keyword evidence="1" id="KW-0472">Membrane</keyword>
<dbReference type="PANTHER" id="PTHR46825:SF9">
    <property type="entry name" value="BETA-LACTAMASE-RELATED DOMAIN-CONTAINING PROTEIN"/>
    <property type="match status" value="1"/>
</dbReference>
<dbReference type="PANTHER" id="PTHR46825">
    <property type="entry name" value="D-ALANYL-D-ALANINE-CARBOXYPEPTIDASE/ENDOPEPTIDASE AMPH"/>
    <property type="match status" value="1"/>
</dbReference>
<keyword evidence="1" id="KW-1133">Transmembrane helix</keyword>
<dbReference type="InterPro" id="IPR012338">
    <property type="entry name" value="Beta-lactam/transpept-like"/>
</dbReference>
<sequence>MKKHHTFHVRLASLALAVLLLVATVAPAAGASQAESAVSSITGSDVTDPAAVEAFFDRELPASMARNDVPGGVLTVVHDGEVVLLRGYGHADVETATPVNPHTTVFHTGSVAKVVTTTGVMQLAEAGEVDLDTDVSEYVDVDIPDTYDDPITLRQLATHTSGFDYVNDGVLATDPAAVPTVETVVKTELPARVREPGVVSTYDNHGWALMGYVLERQSGRAYATYTREELFEPLGMTHSSSVGVLPADLQADLATGYHVEGGELVVADPVYVRLAPAGSFATTGADMGQFLRANLEGGCVDGRCILDSGSVDELHATQFRGSSDVPGMAFGYEEYDRNGQRVLGKGGDDSVFSADMWLLPDHEFGVFMAFNAPGGATVRNEVYAAFMDEFFPVEDASLTGIVPGFDDRAAEIVGEYRLSRVSETDHTKFMGLIEVISVQAVGEGVLSLSIGGQIAEYVEVEPYVFEAREGANRIAFVSHDGETYLVTSGFPADHLRKVGPTERPLVHFAVLGVSLLVALSGLVGWPVSALYRRVRRGRRPKHIEHDRDTTVVRSDGGRRLSATVTSARFFAGTATLAVLGTFAGLVYMFATDSIAFGVGIHPLLGPVTALPVVAGLLLIGAAVTGFSARSAPGWSRLGKVHFALVVVAVGIVLVWLVAYNLVVV</sequence>
<dbReference type="InterPro" id="IPR050491">
    <property type="entry name" value="AmpC-like"/>
</dbReference>
<evidence type="ECO:0000256" key="1">
    <source>
        <dbReference type="SAM" id="Phobius"/>
    </source>
</evidence>